<dbReference type="GO" id="GO:0051082">
    <property type="term" value="F:unfolded protein binding"/>
    <property type="evidence" value="ECO:0007669"/>
    <property type="project" value="TreeGrafter"/>
</dbReference>
<dbReference type="InterPro" id="IPR001623">
    <property type="entry name" value="DnaJ_domain"/>
</dbReference>
<accession>A0A4V1ISP8</accession>
<dbReference type="InterPro" id="IPR036869">
    <property type="entry name" value="J_dom_sf"/>
</dbReference>
<protein>
    <submittedName>
        <fullName evidence="2">Putative heat shock protein DnaJ</fullName>
    </submittedName>
</protein>
<evidence type="ECO:0000259" key="1">
    <source>
        <dbReference type="PROSITE" id="PS50076"/>
    </source>
</evidence>
<proteinExistence type="predicted"/>
<dbReference type="PANTHER" id="PTHR43948">
    <property type="entry name" value="DNAJ HOMOLOG SUBFAMILY B"/>
    <property type="match status" value="1"/>
</dbReference>
<evidence type="ECO:0000313" key="2">
    <source>
        <dbReference type="EMBL" id="RKO94307.1"/>
    </source>
</evidence>
<sequence>MDGHARARDFYAILDIQRDAGADAIKRGYKKMALRWHPDKRTPDMDPTEADQTFQNVREAFEVLSDPQLRKIYDKYGENGVAMSKSAAGFIDPELFLML</sequence>
<keyword evidence="3" id="KW-1185">Reference proteome</keyword>
<organism evidence="2 3">
    <name type="scientific">Blyttiomyces helicus</name>
    <dbReference type="NCBI Taxonomy" id="388810"/>
    <lineage>
        <taxon>Eukaryota</taxon>
        <taxon>Fungi</taxon>
        <taxon>Fungi incertae sedis</taxon>
        <taxon>Chytridiomycota</taxon>
        <taxon>Chytridiomycota incertae sedis</taxon>
        <taxon>Chytridiomycetes</taxon>
        <taxon>Chytridiomycetes incertae sedis</taxon>
        <taxon>Blyttiomyces</taxon>
    </lineage>
</organism>
<feature type="non-terminal residue" evidence="2">
    <location>
        <position position="99"/>
    </location>
</feature>
<dbReference type="GO" id="GO:0005634">
    <property type="term" value="C:nucleus"/>
    <property type="evidence" value="ECO:0007669"/>
    <property type="project" value="TreeGrafter"/>
</dbReference>
<dbReference type="AlphaFoldDB" id="A0A4V1ISP8"/>
<gene>
    <name evidence="2" type="ORF">BDK51DRAFT_18820</name>
</gene>
<dbReference type="PROSITE" id="PS00636">
    <property type="entry name" value="DNAJ_1"/>
    <property type="match status" value="1"/>
</dbReference>
<evidence type="ECO:0000313" key="3">
    <source>
        <dbReference type="Proteomes" id="UP000269721"/>
    </source>
</evidence>
<reference evidence="3" key="1">
    <citation type="journal article" date="2018" name="Nat. Microbiol.">
        <title>Leveraging single-cell genomics to expand the fungal tree of life.</title>
        <authorList>
            <person name="Ahrendt S.R."/>
            <person name="Quandt C.A."/>
            <person name="Ciobanu D."/>
            <person name="Clum A."/>
            <person name="Salamov A."/>
            <person name="Andreopoulos B."/>
            <person name="Cheng J.F."/>
            <person name="Woyke T."/>
            <person name="Pelin A."/>
            <person name="Henrissat B."/>
            <person name="Reynolds N.K."/>
            <person name="Benny G.L."/>
            <person name="Smith M.E."/>
            <person name="James T.Y."/>
            <person name="Grigoriev I.V."/>
        </authorList>
    </citation>
    <scope>NUCLEOTIDE SEQUENCE [LARGE SCALE GENOMIC DNA]</scope>
</reference>
<dbReference type="InterPro" id="IPR018253">
    <property type="entry name" value="DnaJ_domain_CS"/>
</dbReference>
<dbReference type="GO" id="GO:0044183">
    <property type="term" value="F:protein folding chaperone"/>
    <property type="evidence" value="ECO:0007669"/>
    <property type="project" value="TreeGrafter"/>
</dbReference>
<dbReference type="PROSITE" id="PS50076">
    <property type="entry name" value="DNAJ_2"/>
    <property type="match status" value="1"/>
</dbReference>
<dbReference type="GO" id="GO:0005737">
    <property type="term" value="C:cytoplasm"/>
    <property type="evidence" value="ECO:0007669"/>
    <property type="project" value="TreeGrafter"/>
</dbReference>
<dbReference type="CDD" id="cd06257">
    <property type="entry name" value="DnaJ"/>
    <property type="match status" value="1"/>
</dbReference>
<dbReference type="SMART" id="SM00271">
    <property type="entry name" value="DnaJ"/>
    <property type="match status" value="1"/>
</dbReference>
<name>A0A4V1ISP8_9FUNG</name>
<feature type="domain" description="J" evidence="1">
    <location>
        <begin position="9"/>
        <end position="77"/>
    </location>
</feature>
<dbReference type="PANTHER" id="PTHR43948:SF10">
    <property type="entry name" value="MRJ, ISOFORM E"/>
    <property type="match status" value="1"/>
</dbReference>
<dbReference type="Pfam" id="PF00226">
    <property type="entry name" value="DnaJ"/>
    <property type="match status" value="1"/>
</dbReference>
<dbReference type="GO" id="GO:0051087">
    <property type="term" value="F:protein-folding chaperone binding"/>
    <property type="evidence" value="ECO:0007669"/>
    <property type="project" value="TreeGrafter"/>
</dbReference>
<dbReference type="Proteomes" id="UP000269721">
    <property type="component" value="Unassembled WGS sequence"/>
</dbReference>
<dbReference type="EMBL" id="KZ993937">
    <property type="protein sequence ID" value="RKO94307.1"/>
    <property type="molecule type" value="Genomic_DNA"/>
</dbReference>
<dbReference type="OrthoDB" id="10250354at2759"/>
<keyword evidence="2" id="KW-0346">Stress response</keyword>
<dbReference type="Gene3D" id="1.10.287.110">
    <property type="entry name" value="DnaJ domain"/>
    <property type="match status" value="1"/>
</dbReference>
<dbReference type="SUPFAM" id="SSF46565">
    <property type="entry name" value="Chaperone J-domain"/>
    <property type="match status" value="1"/>
</dbReference>
<dbReference type="PRINTS" id="PR00625">
    <property type="entry name" value="JDOMAIN"/>
</dbReference>